<dbReference type="OrthoDB" id="9790035at2"/>
<feature type="domain" description="Amine oxidase" evidence="7">
    <location>
        <begin position="113"/>
        <end position="195"/>
    </location>
</feature>
<dbReference type="SUPFAM" id="SSF54373">
    <property type="entry name" value="FAD-linked reductases, C-terminal domain"/>
    <property type="match status" value="1"/>
</dbReference>
<evidence type="ECO:0000256" key="4">
    <source>
        <dbReference type="ARBA" id="ARBA00017871"/>
    </source>
</evidence>
<comment type="similarity">
    <text evidence="2">Belongs to the tryptophan 2-monooxygenase family.</text>
</comment>
<evidence type="ECO:0000256" key="3">
    <source>
        <dbReference type="ARBA" id="ARBA00012535"/>
    </source>
</evidence>
<evidence type="ECO:0000256" key="6">
    <source>
        <dbReference type="ARBA" id="ARBA00047321"/>
    </source>
</evidence>
<name>A0A9Q2NNT9_9RHOB</name>
<dbReference type="Gene3D" id="3.90.660.10">
    <property type="match status" value="2"/>
</dbReference>
<dbReference type="Pfam" id="PF01593">
    <property type="entry name" value="Amino_oxidase"/>
    <property type="match status" value="3"/>
</dbReference>
<keyword evidence="5" id="KW-0073">Auxin biosynthesis</keyword>
<accession>A0A9Q2NNT9</accession>
<dbReference type="InterPro" id="IPR002937">
    <property type="entry name" value="Amino_oxidase"/>
</dbReference>
<evidence type="ECO:0000313" key="10">
    <source>
        <dbReference type="Proteomes" id="UP000755667"/>
    </source>
</evidence>
<evidence type="ECO:0000313" key="9">
    <source>
        <dbReference type="EMBL" id="MBM2415478.1"/>
    </source>
</evidence>
<evidence type="ECO:0000259" key="7">
    <source>
        <dbReference type="Pfam" id="PF01593"/>
    </source>
</evidence>
<dbReference type="PANTHER" id="PTHR10742">
    <property type="entry name" value="FLAVIN MONOAMINE OXIDASE"/>
    <property type="match status" value="1"/>
</dbReference>
<comment type="caution">
    <text evidence="8">The sequence shown here is derived from an EMBL/GenBank/DDBJ whole genome shotgun (WGS) entry which is preliminary data.</text>
</comment>
<evidence type="ECO:0000256" key="1">
    <source>
        <dbReference type="ARBA" id="ARBA00004814"/>
    </source>
</evidence>
<dbReference type="AlphaFoldDB" id="A0A9Q2NNT9"/>
<dbReference type="InterPro" id="IPR050281">
    <property type="entry name" value="Flavin_monoamine_oxidase"/>
</dbReference>
<dbReference type="GO" id="GO:0050361">
    <property type="term" value="F:tryptophan 2-monooxygenase activity"/>
    <property type="evidence" value="ECO:0007669"/>
    <property type="project" value="UniProtKB-EC"/>
</dbReference>
<dbReference type="EC" id="1.13.12.3" evidence="3"/>
<evidence type="ECO:0000256" key="5">
    <source>
        <dbReference type="ARBA" id="ARBA00023070"/>
    </source>
</evidence>
<comment type="catalytic activity">
    <reaction evidence="6">
        <text>L-tryptophan + O2 = indole-3-acetamide + CO2 + H2O</text>
        <dbReference type="Rhea" id="RHEA:16165"/>
        <dbReference type="ChEBI" id="CHEBI:15377"/>
        <dbReference type="ChEBI" id="CHEBI:15379"/>
        <dbReference type="ChEBI" id="CHEBI:16031"/>
        <dbReference type="ChEBI" id="CHEBI:16526"/>
        <dbReference type="ChEBI" id="CHEBI:57912"/>
        <dbReference type="EC" id="1.13.12.3"/>
    </reaction>
</comment>
<dbReference type="RefSeq" id="WP_085628381.1">
    <property type="nucleotide sequence ID" value="NZ_JAFBWU010000001.1"/>
</dbReference>
<dbReference type="Gene3D" id="3.50.50.60">
    <property type="entry name" value="FAD/NAD(P)-binding domain"/>
    <property type="match status" value="2"/>
</dbReference>
<keyword evidence="11" id="KW-1185">Reference proteome</keyword>
<protein>
    <recommendedName>
        <fullName evidence="4">Tryptophan 2-monooxygenase</fullName>
        <ecNumber evidence="3">1.13.12.3</ecNumber>
    </recommendedName>
</protein>
<dbReference type="SUPFAM" id="SSF51905">
    <property type="entry name" value="FAD/NAD(P)-binding domain"/>
    <property type="match status" value="2"/>
</dbReference>
<dbReference type="InterPro" id="IPR036188">
    <property type="entry name" value="FAD/NAD-bd_sf"/>
</dbReference>
<comment type="pathway">
    <text evidence="1">Plant hormone metabolism; auxin biosynthesis.</text>
</comment>
<sequence length="404" mass="43999">MHRRQILTLAAAALLTPTDTVARIARAPTGYLRTNWSRDPFSLGSYSYIARAASRDDIRALARPIDNRLFFAGEATHPDYNSTVHAAYETGLAVAETVRITGAKSLAIIGAGISGLTAMRRLAAAGIDVTLFEARNRIGGRIWTDITLGQPLDLGASWLHGDEGNPLVGLAAERGMQSVPTEDDYVLRGAGGRRLRDRDLPDWFEDVVTIQQDYGAGTSDINWNAYQNDLDYDGMDRLFPSGYSQILGQLDTDLDIRLGTEVRRVALTDKGVQLGSAKDELGRFDAVIVTVPLGVLKAQRIDFSPALPKDKETAIHRLGFGLLDKLYLQFEQAFWDAEATWILTPDTGLPPGQFNQWLNLAPVLDAPILLAFNGAGPARDLSALPDEALISRALQVLEAAYPDG</sequence>
<dbReference type="EMBL" id="JAFBXF010000001">
    <property type="protein sequence ID" value="MBM2415478.1"/>
    <property type="molecule type" value="Genomic_DNA"/>
</dbReference>
<feature type="domain" description="Amine oxidase" evidence="7">
    <location>
        <begin position="217"/>
        <end position="402"/>
    </location>
</feature>
<dbReference type="Proteomes" id="UP000809440">
    <property type="component" value="Unassembled WGS sequence"/>
</dbReference>
<feature type="domain" description="Amine oxidase" evidence="7">
    <location>
        <begin position="25"/>
        <end position="98"/>
    </location>
</feature>
<evidence type="ECO:0000256" key="2">
    <source>
        <dbReference type="ARBA" id="ARBA00005833"/>
    </source>
</evidence>
<gene>
    <name evidence="8" type="ORF">JQX41_00720</name>
    <name evidence="9" type="ORF">JQX48_00720</name>
</gene>
<dbReference type="PANTHER" id="PTHR10742:SF410">
    <property type="entry name" value="LYSINE-SPECIFIC HISTONE DEMETHYLASE 2"/>
    <property type="match status" value="1"/>
</dbReference>
<evidence type="ECO:0000313" key="8">
    <source>
        <dbReference type="EMBL" id="MBM2410811.1"/>
    </source>
</evidence>
<dbReference type="Proteomes" id="UP000755667">
    <property type="component" value="Unassembled WGS sequence"/>
</dbReference>
<organism evidence="8 10">
    <name type="scientific">Marivita cryptomonadis</name>
    <dbReference type="NCBI Taxonomy" id="505252"/>
    <lineage>
        <taxon>Bacteria</taxon>
        <taxon>Pseudomonadati</taxon>
        <taxon>Pseudomonadota</taxon>
        <taxon>Alphaproteobacteria</taxon>
        <taxon>Rhodobacterales</taxon>
        <taxon>Roseobacteraceae</taxon>
        <taxon>Marivita</taxon>
    </lineage>
</organism>
<dbReference type="GO" id="GO:0009851">
    <property type="term" value="P:auxin biosynthetic process"/>
    <property type="evidence" value="ECO:0007669"/>
    <property type="project" value="UniProtKB-KW"/>
</dbReference>
<evidence type="ECO:0000313" key="11">
    <source>
        <dbReference type="Proteomes" id="UP000809440"/>
    </source>
</evidence>
<proteinExistence type="inferred from homology"/>
<dbReference type="GeneID" id="62640116"/>
<dbReference type="EMBL" id="JAFBXE010000001">
    <property type="protein sequence ID" value="MBM2410811.1"/>
    <property type="molecule type" value="Genomic_DNA"/>
</dbReference>
<reference evidence="8 11" key="1">
    <citation type="submission" date="2021-01" db="EMBL/GenBank/DDBJ databases">
        <title>Diatom-associated Roseobacters Show Island Model of Population Structure.</title>
        <authorList>
            <person name="Qu L."/>
            <person name="Feng X."/>
            <person name="Chen Y."/>
            <person name="Li L."/>
            <person name="Wang X."/>
            <person name="Hu Z."/>
            <person name="Wang H."/>
            <person name="Luo H."/>
        </authorList>
    </citation>
    <scope>NUCLEOTIDE SEQUENCE</scope>
    <source>
        <strain evidence="9 11">CC28-63</strain>
        <strain evidence="8">CC28-69</strain>
    </source>
</reference>